<keyword evidence="3" id="KW-1185">Reference proteome</keyword>
<reference evidence="2 3" key="1">
    <citation type="submission" date="2021-07" db="EMBL/GenBank/DDBJ databases">
        <title>Prevalence and characterization of methicillin-resistant Macrococcus spp. in food producing animals and meat in Switzerland in 2019.</title>
        <authorList>
            <person name="Keller J.E."/>
            <person name="Schwendener S."/>
            <person name="Neuenschwander J."/>
            <person name="Overesch G."/>
            <person name="Perreten V."/>
        </authorList>
    </citation>
    <scope>NUCLEOTIDE SEQUENCE [LARGE SCALE GENOMIC DNA]</scope>
    <source>
        <strain evidence="2 3">19Msa0936</strain>
    </source>
</reference>
<sequence>MLKEVVLNLLYVTDVKDDGKEVFKTRRFNQVRMDLLDNDLQNFAMLMTELTGEDYVKIDKVETKAVI</sequence>
<dbReference type="Pfam" id="PF07872">
    <property type="entry name" value="DUF1659"/>
    <property type="match status" value="1"/>
</dbReference>
<feature type="domain" description="DUF1659" evidence="1">
    <location>
        <begin position="3"/>
        <end position="66"/>
    </location>
</feature>
<accession>A0AAJ4P763</accession>
<dbReference type="AlphaFoldDB" id="A0AAJ4P763"/>
<evidence type="ECO:0000313" key="3">
    <source>
        <dbReference type="Proteomes" id="UP000826802"/>
    </source>
</evidence>
<evidence type="ECO:0000259" key="1">
    <source>
        <dbReference type="Pfam" id="PF07872"/>
    </source>
</evidence>
<protein>
    <submittedName>
        <fullName evidence="2">DUF1659 domain-containing protein</fullName>
    </submittedName>
</protein>
<organism evidence="2 3">
    <name type="scientific">Macrococcoides bohemicum</name>
    <dbReference type="NCBI Taxonomy" id="1903056"/>
    <lineage>
        <taxon>Bacteria</taxon>
        <taxon>Bacillati</taxon>
        <taxon>Bacillota</taxon>
        <taxon>Bacilli</taxon>
        <taxon>Bacillales</taxon>
        <taxon>Staphylococcaceae</taxon>
        <taxon>Macrococcoides</taxon>
    </lineage>
</organism>
<gene>
    <name evidence="2" type="ORF">KYI11_06410</name>
</gene>
<dbReference type="EMBL" id="CP079981">
    <property type="protein sequence ID" value="QYA41286.1"/>
    <property type="molecule type" value="Genomic_DNA"/>
</dbReference>
<proteinExistence type="predicted"/>
<dbReference type="RefSeq" id="WP_219497399.1">
    <property type="nucleotide sequence ID" value="NZ_CP079981.1"/>
</dbReference>
<evidence type="ECO:0000313" key="2">
    <source>
        <dbReference type="EMBL" id="QYA41286.1"/>
    </source>
</evidence>
<dbReference type="Proteomes" id="UP000826802">
    <property type="component" value="Chromosome"/>
</dbReference>
<dbReference type="InterPro" id="IPR012454">
    <property type="entry name" value="DUF1659"/>
</dbReference>
<name>A0AAJ4P763_9STAP</name>